<feature type="transmembrane region" description="Helical" evidence="8">
    <location>
        <begin position="144"/>
        <end position="162"/>
    </location>
</feature>
<evidence type="ECO:0000313" key="11">
    <source>
        <dbReference type="Proteomes" id="UP000037269"/>
    </source>
</evidence>
<keyword evidence="5" id="KW-0769">Symport</keyword>
<evidence type="ECO:0000256" key="8">
    <source>
        <dbReference type="SAM" id="Phobius"/>
    </source>
</evidence>
<dbReference type="InterPro" id="IPR018107">
    <property type="entry name" value="Na-dicarboxylate_symporter_CS"/>
</dbReference>
<evidence type="ECO:0000313" key="10">
    <source>
        <dbReference type="EMBL" id="SDJ23846.1"/>
    </source>
</evidence>
<keyword evidence="4 8" id="KW-0812">Transmembrane</keyword>
<dbReference type="PROSITE" id="PS00713">
    <property type="entry name" value="NA_DICARBOXYL_SYMP_1"/>
    <property type="match status" value="1"/>
</dbReference>
<dbReference type="GO" id="GO:0015293">
    <property type="term" value="F:symporter activity"/>
    <property type="evidence" value="ECO:0007669"/>
    <property type="project" value="UniProtKB-KW"/>
</dbReference>
<gene>
    <name evidence="9" type="ORF">AF333_27900</name>
    <name evidence="10" type="ORF">SAMN04487909_11444</name>
</gene>
<dbReference type="STRING" id="47500.AF333_27900"/>
<dbReference type="GO" id="GO:0005886">
    <property type="term" value="C:plasma membrane"/>
    <property type="evidence" value="ECO:0007669"/>
    <property type="project" value="UniProtKB-SubCell"/>
</dbReference>
<keyword evidence="6 8" id="KW-1133">Transmembrane helix</keyword>
<sequence>MRKGLVWQIVAGMILGLLFGFLSKQYGQAVKPLGDIFINMIKIVIIPLVFSVIISSIASMGNLKKVGKLGFKTLVYFEIITTVALIVGLLVTNLTQPGVGININQLEAGDIHKYTETAEHTKPIDVLVGIFSPNLFKSLADGKILPVIFFAVMFGIALASIGEKGKVVVQFFQGVSETMFAFVHLVMRFAPFGVFALMANTIATYGFASLIPLGKLVIINHLTIILFIVVVFGFIAWLVKVNLWTLIRNLKEELVIGYVTDSTETVMPQLMEKMTRFGCDRSVVSFVIPTGYTFNLDGSALYQAMVVPFIAQLYGIELTIMEQFTILIVLMLTSKGIAAVPGASFAVLSATLAAVGLPVEGLALVIGIDRIMDMARGIVNIIGHSLAAIVISKWEGRFDQTKAVLFKDIPVVAGETKVESSAS</sequence>
<name>A0A0M0GM35_ANEMI</name>
<protein>
    <submittedName>
        <fullName evidence="9">Glutamate:protein symporter</fullName>
    </submittedName>
    <submittedName>
        <fullName evidence="10">Proton glutamate symport protein</fullName>
    </submittedName>
</protein>
<dbReference type="AlphaFoldDB" id="A0A0M0GM35"/>
<dbReference type="PRINTS" id="PR00173">
    <property type="entry name" value="EDTRNSPORT"/>
</dbReference>
<dbReference type="Pfam" id="PF00375">
    <property type="entry name" value="SDF"/>
    <property type="match status" value="1"/>
</dbReference>
<feature type="transmembrane region" description="Helical" evidence="8">
    <location>
        <begin position="43"/>
        <end position="61"/>
    </location>
</feature>
<feature type="transmembrane region" description="Helical" evidence="8">
    <location>
        <begin position="309"/>
        <end position="333"/>
    </location>
</feature>
<keyword evidence="7 8" id="KW-0472">Membrane</keyword>
<organism evidence="9 11">
    <name type="scientific">Aneurinibacillus migulanus</name>
    <name type="common">Bacillus migulanus</name>
    <dbReference type="NCBI Taxonomy" id="47500"/>
    <lineage>
        <taxon>Bacteria</taxon>
        <taxon>Bacillati</taxon>
        <taxon>Bacillota</taxon>
        <taxon>Bacilli</taxon>
        <taxon>Bacillales</taxon>
        <taxon>Paenibacillaceae</taxon>
        <taxon>Aneurinibacillus group</taxon>
        <taxon>Aneurinibacillus</taxon>
    </lineage>
</organism>
<proteinExistence type="predicted"/>
<dbReference type="Proteomes" id="UP000182836">
    <property type="component" value="Unassembled WGS sequence"/>
</dbReference>
<dbReference type="InterPro" id="IPR001991">
    <property type="entry name" value="Na-dicarboxylate_symporter"/>
</dbReference>
<evidence type="ECO:0000313" key="12">
    <source>
        <dbReference type="Proteomes" id="UP000182836"/>
    </source>
</evidence>
<dbReference type="Gene3D" id="1.10.3860.10">
    <property type="entry name" value="Sodium:dicarboxylate symporter"/>
    <property type="match status" value="1"/>
</dbReference>
<dbReference type="GeneID" id="42308955"/>
<dbReference type="FunFam" id="1.10.3860.10:FF:000001">
    <property type="entry name" value="C4-dicarboxylate transport protein"/>
    <property type="match status" value="1"/>
</dbReference>
<dbReference type="RefSeq" id="WP_043064378.1">
    <property type="nucleotide sequence ID" value="NZ_BJOA01000063.1"/>
</dbReference>
<dbReference type="EMBL" id="LGUG01000009">
    <property type="protein sequence ID" value="KON90848.1"/>
    <property type="molecule type" value="Genomic_DNA"/>
</dbReference>
<dbReference type="PATRIC" id="fig|47500.12.peg.394"/>
<keyword evidence="3" id="KW-1003">Cell membrane</keyword>
<evidence type="ECO:0000256" key="6">
    <source>
        <dbReference type="ARBA" id="ARBA00022989"/>
    </source>
</evidence>
<feature type="transmembrane region" description="Helical" evidence="8">
    <location>
        <begin position="217"/>
        <end position="239"/>
    </location>
</feature>
<feature type="transmembrane region" description="Helical" evidence="8">
    <location>
        <begin position="73"/>
        <end position="91"/>
    </location>
</feature>
<feature type="transmembrane region" description="Helical" evidence="8">
    <location>
        <begin position="182"/>
        <end position="205"/>
    </location>
</feature>
<evidence type="ECO:0000256" key="2">
    <source>
        <dbReference type="ARBA" id="ARBA00022448"/>
    </source>
</evidence>
<dbReference type="EMBL" id="FNED01000014">
    <property type="protein sequence ID" value="SDJ23846.1"/>
    <property type="molecule type" value="Genomic_DNA"/>
</dbReference>
<reference evidence="10 12" key="2">
    <citation type="submission" date="2016-10" db="EMBL/GenBank/DDBJ databases">
        <authorList>
            <person name="de Groot N.N."/>
        </authorList>
    </citation>
    <scope>NUCLEOTIDE SEQUENCE [LARGE SCALE GENOMIC DNA]</scope>
    <source>
        <strain evidence="10 12">DSM 2895</strain>
    </source>
</reference>
<feature type="transmembrane region" description="Helical" evidence="8">
    <location>
        <begin position="345"/>
        <end position="368"/>
    </location>
</feature>
<evidence type="ECO:0000256" key="5">
    <source>
        <dbReference type="ARBA" id="ARBA00022847"/>
    </source>
</evidence>
<dbReference type="OrthoDB" id="9768885at2"/>
<reference evidence="9 11" key="1">
    <citation type="submission" date="2015-07" db="EMBL/GenBank/DDBJ databases">
        <title>Fjat-14205 dsm 2895.</title>
        <authorList>
            <person name="Liu B."/>
            <person name="Wang J."/>
            <person name="Zhu Y."/>
            <person name="Liu G."/>
            <person name="Chen Q."/>
            <person name="Chen Z."/>
            <person name="Lan J."/>
            <person name="Che J."/>
            <person name="Ge C."/>
            <person name="Shi H."/>
            <person name="Pan Z."/>
            <person name="Liu X."/>
        </authorList>
    </citation>
    <scope>NUCLEOTIDE SEQUENCE [LARGE SCALE GENOMIC DNA]</scope>
    <source>
        <strain evidence="9 11">DSM 2895</strain>
    </source>
</reference>
<evidence type="ECO:0000256" key="1">
    <source>
        <dbReference type="ARBA" id="ARBA00004651"/>
    </source>
</evidence>
<accession>A0A0M0GM35</accession>
<dbReference type="SUPFAM" id="SSF118215">
    <property type="entry name" value="Proton glutamate symport protein"/>
    <property type="match status" value="1"/>
</dbReference>
<dbReference type="GO" id="GO:0006835">
    <property type="term" value="P:dicarboxylic acid transport"/>
    <property type="evidence" value="ECO:0007669"/>
    <property type="project" value="TreeGrafter"/>
</dbReference>
<evidence type="ECO:0000256" key="4">
    <source>
        <dbReference type="ARBA" id="ARBA00022692"/>
    </source>
</evidence>
<evidence type="ECO:0000256" key="3">
    <source>
        <dbReference type="ARBA" id="ARBA00022475"/>
    </source>
</evidence>
<evidence type="ECO:0000256" key="7">
    <source>
        <dbReference type="ARBA" id="ARBA00023136"/>
    </source>
</evidence>
<dbReference type="Proteomes" id="UP000037269">
    <property type="component" value="Unassembled WGS sequence"/>
</dbReference>
<feature type="transmembrane region" description="Helical" evidence="8">
    <location>
        <begin position="6"/>
        <end position="22"/>
    </location>
</feature>
<keyword evidence="2" id="KW-0813">Transport</keyword>
<dbReference type="PANTHER" id="PTHR42865">
    <property type="entry name" value="PROTON/GLUTAMATE-ASPARTATE SYMPORTER"/>
    <property type="match status" value="1"/>
</dbReference>
<comment type="subcellular location">
    <subcellularLocation>
        <location evidence="1">Cell membrane</location>
        <topology evidence="1">Multi-pass membrane protein</topology>
    </subcellularLocation>
</comment>
<keyword evidence="11" id="KW-1185">Reference proteome</keyword>
<evidence type="ECO:0000313" key="9">
    <source>
        <dbReference type="EMBL" id="KON90848.1"/>
    </source>
</evidence>
<dbReference type="PANTHER" id="PTHR42865:SF7">
    <property type="entry name" value="PROTON_GLUTAMATE-ASPARTATE SYMPORTER"/>
    <property type="match status" value="1"/>
</dbReference>
<dbReference type="InterPro" id="IPR036458">
    <property type="entry name" value="Na:dicarbo_symporter_sf"/>
</dbReference>